<dbReference type="InterPro" id="IPR011709">
    <property type="entry name" value="DEAD-box_helicase_OB_fold"/>
</dbReference>
<dbReference type="Pfam" id="PF00270">
    <property type="entry name" value="DEAD"/>
    <property type="match status" value="1"/>
</dbReference>
<dbReference type="SMART" id="SM00487">
    <property type="entry name" value="DEXDc"/>
    <property type="match status" value="1"/>
</dbReference>
<dbReference type="GO" id="GO:0008380">
    <property type="term" value="P:RNA splicing"/>
    <property type="evidence" value="ECO:0007669"/>
    <property type="project" value="UniProtKB-KW"/>
</dbReference>
<feature type="region of interest" description="Disordered" evidence="14">
    <location>
        <begin position="2819"/>
        <end position="2842"/>
    </location>
</feature>
<name>A0A9P8ABP0_MORAP</name>
<sequence length="2842" mass="318016">MSAKEFKAPVTKRKQKEEEDFPRGGASGLTPLEYKEIAHQADSSLFSEPGQKPTAASGSEPAKKKRKPTKKAASDVVNFENTFDAKKLNVEILSFKRLNEGTKVLGCISAISRSRDSELPELVVSLPNNLTGYVNISEISDELIQDAGDSLPDLNDYFFVGQWVQCVIIGMQYGASGGAAASGKDKHRRKIFLSLKPFIVNAGVGSIDIATGSLITGAVQSVEDHGYIVNLGMSGMHGFLKNSEAKMYQRIKNNDKPLAVGQVLAFSVVSVENNKKTVQLTVDAMKVSRALLGDKFSYSEIASVMPGCVIEAHITEIQDIGVLCKFMGHFDATIDYFHTAHGLITSKKDLEESFKVNEKIRARVLYVDLASQPTRIGLSTAKHVMGLTQPNTTETQIGSKVFPGKAIPIGRSIDTVTVKRIDARHGLLCEIDGTDIPGYVHISRVADERLANLTATGKYRVDSTHRAMVVGYDPVDGLFQLSLQSSVLDQPFLRVEDIEVGSVVKGTVIKSSDKGVVVSLAKNIRGFVPLIHCVDSVISNSTKKHVDEKFKEGKVVKCRVLSADTVEGKVVLTCKDSLINSKLPVITSLEGVTPGTFADGVIVKTNAHGCIVAFYNNVKAFAHISELQEAHVTNLNIFQPGQVKTCRVLEVDADEQKMKVSFKKSSEVDLSAVTVGSLQKGKIVTIKKDIIHITLKPSETKAILPVGHLSDHLGEQAERIHKSLKEGMVLTELVVLSRDETRGSAVVSKKPLLVLAAKQNKLITDRAQLKEGQIYPGSVRQVTNFGVFVEFCNGVDALAFRHNLSDMSDSSYIRNQSVLVKVTKNDVAESKTEVTLKPSEVGSSADSIMYQGEFLASYFKQLERLAKKTDSTLSVGACTMVEVQDIGSEHWTVSYGSNKSGLVALDQAKGVKGKKGTKCAAKILDVDFEREAVEFTLKDSLITADEVKEAKAGKFFATNISKDLVELAALQKSQESVEAVVELVKDDYLVLSIPQHKNLIAFAATRSFNNRRERFISHKVGEKVKAVVAFAPKSQGKGQTAERVILSLEQNNGQVRNGTTKEGKKAAAGGIEKFEDVQEGVLITGRVATIQHMGLDIHLGGKVFGRIHVSNIADTYAASEDLLKNFKKGQMVKCLVLNVDKSNKKVDLSLRPSRLSPENHTPVHDPEVKSIADVVPGGILQGFVSNVADKGLFIALNQKLSGRVKIAELSDDYLKDWKSHFTVGQLVKAKVVNVNEAHSQIELTLKASQIDPSIKAVRTLADFTKGEKVKGTIKAVKDIGVFIKIDNSAVSGLCHISEISENHVPDVTKLYAVGDPVKAMILDIDLEKKRISFGLKSSYFEEGDAEEDEDEEEEAAAEDSDVEMEGASDVEIDMGEADSDISEDEDEEEDEEVDNIFAGHDSDSEEDEEDEEDEAEPKAADEDSDVEMTEAAPLAIASGFNWDGTDDAEEDTKSDNSDSEDDSDDERSSKKKKAKKQATIVTDDTEDLESQAPQVSSDYERLLLGSPNSSYLWINYMAFQLQLSEISKAREIGQRALKSISFREEQEKMNVWVALMNLENTFGSADTLEEVFKNAVQTCEPKKVYLQLVKIYERSNKIELATELYNTMTKKFGQSSKVWTGFGHFQLHHGNLEAGRELLQRSLKSLPKRKHIKTISKFAQLEFKYGEPERGRTIFEGVMSNYPKRIDLWSVYIDMEVRNGEQDAVRRLFARVVSLKMSSKKMKFFFKKWLAYEKDNGDEENVEEVKRRALAYVETATMDSQDLKRWVSDTSIKVLGMSDSSTRDFLIACAQKAKSPADLVRSLEAMDIPSNANTQSFAQELFRRTPRTQSRSQGSSSSTAAAETAKRKRKEEADALKLLEMNDSYGLLVDEEDSRKAEKKKSKKSSSSSKEKSSRSKKDEDPDSTDRKREKKLRKKEDNAWESDEDEKEYRRKKMEEQERESRPPKTEEELEQERLEREREQDIKERDEFANRLRNKDDTKTKRLVEDRSSKADSRRNLADDQEARKAALPSLRERARQEYLAKREGLQIEKLRLQIRDEELLFDADELTRKEREDLEYKKELLRLAEERMNIDDKYDGYHMPEDYITEKGKLDKKKKHDALYRRYEEEPGEKFVSEQDQWEEQQVRATRQHATRKSDVKEGQELDYEYVFDDTNIDFIVAQEEETQERKAEELLEKITELERKEMSMKQVRESLPMFKYRTELLEAIEEHQIMIVVGETGSGKTTQLPQYLYEAGYTKGGMKIGCTQPRRVAAMSVAARVAEEMGVKLGYEVGYSIRFEDCTSEKTVMKYMTDGMLLREFMSEPDLAGYSCLIIDEAHERTLHTDILFGLVKDIARLRTDLRVLISSATMNAEKFSEFFDGAPIFSIPGRPFPVEVHYTASPEANYLAAAVTTVMQIHISQGPGDILVFLTGQDEIDNAAENLQQTCRALGDRIQELMVCPIYSSLPSDMQGKIFEPTPEGSRKVVLATNIAETSITIDGVKYVIDTGFSKMLSYNPKTGMESLVVTPCSRASANQRKGRAGRVGPGKCFRLYTQWAYYNELEEDTVPEIQRINLNAVVLTLKSLGINDIIGFEFMDPPPAETLMRALEQLYALGALNDKGELTKLGRRMAEFPGDPMLAKTVIMAEKYHCTEEIASIVAMLSVQNAVFYRPKDKKLHADKARQNLTKPGGDHMTLLNIWDQWVESNYSIQWCFENFLQHRSMSRARDIRDQIVGLMERTEVTMVSNPNPSDTAPIRKAITSGFFYNAAKLTKSGDSYRTVKSNQTVLIHPSSSLYQVNPRWVVYYELVLTSKEFMRVVMEIESAWLTEVAPHYYKDKDLDDDSKKKMPKVQGMARIEPPP</sequence>
<dbReference type="SMART" id="SM00316">
    <property type="entry name" value="S1"/>
    <property type="match status" value="13"/>
</dbReference>
<dbReference type="SUPFAM" id="SSF52540">
    <property type="entry name" value="P-loop containing nucleoside triphosphate hydrolases"/>
    <property type="match status" value="1"/>
</dbReference>
<dbReference type="CDD" id="cd05693">
    <property type="entry name" value="S1_Rrp5_repeat_hs1_sc1"/>
    <property type="match status" value="1"/>
</dbReference>
<evidence type="ECO:0000256" key="6">
    <source>
        <dbReference type="ARBA" id="ARBA00022741"/>
    </source>
</evidence>
<keyword evidence="5" id="KW-0677">Repeat</keyword>
<dbReference type="FunFam" id="2.40.50.140:FF:000159">
    <property type="entry name" value="rRNA biogenesis protein rrp5"/>
    <property type="match status" value="1"/>
</dbReference>
<feature type="compositionally biased region" description="Basic and acidic residues" evidence="14">
    <location>
        <begin position="1928"/>
        <end position="2016"/>
    </location>
</feature>
<dbReference type="CDD" id="cd05708">
    <property type="entry name" value="S1_Rrp5_repeat_sc12"/>
    <property type="match status" value="1"/>
</dbReference>
<feature type="domain" description="S1 motif" evidence="15">
    <location>
        <begin position="676"/>
        <end position="750"/>
    </location>
</feature>
<feature type="compositionally biased region" description="Low complexity" evidence="14">
    <location>
        <begin position="1827"/>
        <end position="1843"/>
    </location>
</feature>
<dbReference type="Proteomes" id="UP000717515">
    <property type="component" value="Unassembled WGS sequence"/>
</dbReference>
<feature type="domain" description="S1 motif" evidence="15">
    <location>
        <begin position="1266"/>
        <end position="1336"/>
    </location>
</feature>
<dbReference type="InterPro" id="IPR057300">
    <property type="entry name" value="OB_Rrp5"/>
</dbReference>
<dbReference type="EC" id="3.6.4.13" evidence="2"/>
<dbReference type="Gene3D" id="1.25.40.10">
    <property type="entry name" value="Tetratricopeptide repeat domain"/>
    <property type="match status" value="1"/>
</dbReference>
<evidence type="ECO:0000256" key="12">
    <source>
        <dbReference type="ARBA" id="ARBA00047984"/>
    </source>
</evidence>
<accession>A0A9P8ABP0</accession>
<keyword evidence="13" id="KW-0175">Coiled coil</keyword>
<keyword evidence="11" id="KW-0539">Nucleus</keyword>
<dbReference type="SMART" id="SM00490">
    <property type="entry name" value="HELICc"/>
    <property type="match status" value="1"/>
</dbReference>
<dbReference type="FunFam" id="1.25.40.10:FF:000727">
    <property type="entry name" value="Chromosome 1, whole genome shotgun sequence"/>
    <property type="match status" value="1"/>
</dbReference>
<dbReference type="EMBL" id="JAIFTL010000019">
    <property type="protein sequence ID" value="KAG9326461.1"/>
    <property type="molecule type" value="Genomic_DNA"/>
</dbReference>
<keyword evidence="6" id="KW-0547">Nucleotide-binding</keyword>
<dbReference type="InterPro" id="IPR011990">
    <property type="entry name" value="TPR-like_helical_dom_sf"/>
</dbReference>
<proteinExistence type="predicted"/>
<dbReference type="InterPro" id="IPR011545">
    <property type="entry name" value="DEAD/DEAH_box_helicase_dom"/>
</dbReference>
<feature type="domain" description="S1 motif" evidence="15">
    <location>
        <begin position="501"/>
        <end position="575"/>
    </location>
</feature>
<feature type="domain" description="S1 motif" evidence="15">
    <location>
        <begin position="307"/>
        <end position="381"/>
    </location>
</feature>
<dbReference type="SUPFAM" id="SSF48452">
    <property type="entry name" value="TPR-like"/>
    <property type="match status" value="1"/>
</dbReference>
<dbReference type="Pfam" id="PF00575">
    <property type="entry name" value="S1"/>
    <property type="match status" value="4"/>
</dbReference>
<dbReference type="InterPro" id="IPR048333">
    <property type="entry name" value="HA2_WH"/>
</dbReference>
<feature type="compositionally biased region" description="Acidic residues" evidence="14">
    <location>
        <begin position="1403"/>
        <end position="1415"/>
    </location>
</feature>
<dbReference type="InterPro" id="IPR012340">
    <property type="entry name" value="NA-bd_OB-fold"/>
</dbReference>
<dbReference type="Pfam" id="PF23231">
    <property type="entry name" value="HAT_Syf1_CNRKL1_C"/>
    <property type="match status" value="1"/>
</dbReference>
<evidence type="ECO:0000256" key="11">
    <source>
        <dbReference type="ARBA" id="ARBA00023242"/>
    </source>
</evidence>
<dbReference type="InterPro" id="IPR001650">
    <property type="entry name" value="Helicase_C-like"/>
</dbReference>
<dbReference type="Gene3D" id="2.40.50.140">
    <property type="entry name" value="Nucleic acid-binding proteins"/>
    <property type="match status" value="10"/>
</dbReference>
<dbReference type="PANTHER" id="PTHR23270">
    <property type="entry name" value="PROGRAMMED CELL DEATH PROTEIN 11 PRE-RRNA PROCESSING PROTEIN RRP5"/>
    <property type="match status" value="1"/>
</dbReference>
<evidence type="ECO:0000256" key="3">
    <source>
        <dbReference type="ARBA" id="ARBA00022552"/>
    </source>
</evidence>
<evidence type="ECO:0000256" key="8">
    <source>
        <dbReference type="ARBA" id="ARBA00022806"/>
    </source>
</evidence>
<dbReference type="PROSITE" id="PS00690">
    <property type="entry name" value="DEAH_ATP_HELICASE"/>
    <property type="match status" value="1"/>
</dbReference>
<dbReference type="Pfam" id="PF21010">
    <property type="entry name" value="HA2_C"/>
    <property type="match status" value="1"/>
</dbReference>
<feature type="domain" description="S1 motif" evidence="15">
    <location>
        <begin position="101"/>
        <end position="196"/>
    </location>
</feature>
<dbReference type="GO" id="GO:0003724">
    <property type="term" value="F:RNA helicase activity"/>
    <property type="evidence" value="ECO:0007669"/>
    <property type="project" value="UniProtKB-EC"/>
</dbReference>
<dbReference type="InterPro" id="IPR003107">
    <property type="entry name" value="HAT"/>
</dbReference>
<evidence type="ECO:0000313" key="19">
    <source>
        <dbReference type="Proteomes" id="UP000717515"/>
    </source>
</evidence>
<evidence type="ECO:0000256" key="2">
    <source>
        <dbReference type="ARBA" id="ARBA00012552"/>
    </source>
</evidence>
<dbReference type="GO" id="GO:0006397">
    <property type="term" value="P:mRNA processing"/>
    <property type="evidence" value="ECO:0007669"/>
    <property type="project" value="UniProtKB-KW"/>
</dbReference>
<reference evidence="18" key="1">
    <citation type="submission" date="2021-07" db="EMBL/GenBank/DDBJ databases">
        <title>Draft genome of Mortierella alpina, strain LL118, isolated from an aspen leaf litter sample.</title>
        <authorList>
            <person name="Yang S."/>
            <person name="Vinatzer B.A."/>
        </authorList>
    </citation>
    <scope>NUCLEOTIDE SEQUENCE</scope>
    <source>
        <strain evidence="18">LL118</strain>
    </source>
</reference>
<evidence type="ECO:0000259" key="15">
    <source>
        <dbReference type="PROSITE" id="PS50126"/>
    </source>
</evidence>
<dbReference type="GO" id="GO:0071006">
    <property type="term" value="C:U2-type catalytic step 1 spliceosome"/>
    <property type="evidence" value="ECO:0007669"/>
    <property type="project" value="UniProtKB-ARBA"/>
</dbReference>
<feature type="domain" description="S1 motif" evidence="15">
    <location>
        <begin position="772"/>
        <end position="837"/>
    </location>
</feature>
<evidence type="ECO:0000256" key="13">
    <source>
        <dbReference type="SAM" id="Coils"/>
    </source>
</evidence>
<dbReference type="Gene3D" id="3.40.50.300">
    <property type="entry name" value="P-loop containing nucleotide triphosphate hydrolases"/>
    <property type="match status" value="2"/>
</dbReference>
<keyword evidence="10" id="KW-0508">mRNA splicing</keyword>
<dbReference type="InterPro" id="IPR048059">
    <property type="entry name" value="Rrp5_S1_rpt_hs1_sc1"/>
</dbReference>
<evidence type="ECO:0000256" key="5">
    <source>
        <dbReference type="ARBA" id="ARBA00022737"/>
    </source>
</evidence>
<dbReference type="Pfam" id="PF07717">
    <property type="entry name" value="OB_NTP_bind"/>
    <property type="match status" value="1"/>
</dbReference>
<dbReference type="GO" id="GO:0032040">
    <property type="term" value="C:small-subunit processome"/>
    <property type="evidence" value="ECO:0007669"/>
    <property type="project" value="TreeGrafter"/>
</dbReference>
<dbReference type="Pfam" id="PF24682">
    <property type="entry name" value="OB_RRP5"/>
    <property type="match status" value="1"/>
</dbReference>
<comment type="catalytic activity">
    <reaction evidence="12">
        <text>ATP + H2O = ADP + phosphate + H(+)</text>
        <dbReference type="Rhea" id="RHEA:13065"/>
        <dbReference type="ChEBI" id="CHEBI:15377"/>
        <dbReference type="ChEBI" id="CHEBI:15378"/>
        <dbReference type="ChEBI" id="CHEBI:30616"/>
        <dbReference type="ChEBI" id="CHEBI:43474"/>
        <dbReference type="ChEBI" id="CHEBI:456216"/>
        <dbReference type="EC" id="3.6.4.13"/>
    </reaction>
</comment>
<feature type="region of interest" description="Disordered" evidence="14">
    <location>
        <begin position="1873"/>
        <end position="2016"/>
    </location>
</feature>
<dbReference type="InterPro" id="IPR057302">
    <property type="entry name" value="Rrp5_S1"/>
</dbReference>
<evidence type="ECO:0000259" key="16">
    <source>
        <dbReference type="PROSITE" id="PS51192"/>
    </source>
</evidence>
<dbReference type="GO" id="GO:0006364">
    <property type="term" value="P:rRNA processing"/>
    <property type="evidence" value="ECO:0007669"/>
    <property type="project" value="UniProtKB-KW"/>
</dbReference>
<feature type="compositionally biased region" description="Basic and acidic residues" evidence="14">
    <location>
        <begin position="1889"/>
        <end position="1908"/>
    </location>
</feature>
<feature type="region of interest" description="Disordered" evidence="14">
    <location>
        <begin position="1823"/>
        <end position="1849"/>
    </location>
</feature>
<dbReference type="FunFam" id="3.40.50.300:FF:000007">
    <property type="entry name" value="Pre-mRNA-splicing factor ATP-dependent RNA helicase"/>
    <property type="match status" value="1"/>
</dbReference>
<evidence type="ECO:0000256" key="9">
    <source>
        <dbReference type="ARBA" id="ARBA00022840"/>
    </source>
</evidence>
<dbReference type="GO" id="GO:0003723">
    <property type="term" value="F:RNA binding"/>
    <property type="evidence" value="ECO:0007669"/>
    <property type="project" value="TreeGrafter"/>
</dbReference>
<dbReference type="SMART" id="SM00386">
    <property type="entry name" value="HAT"/>
    <property type="match status" value="7"/>
</dbReference>
<dbReference type="Pfam" id="PF24685">
    <property type="entry name" value="OB_RRP5_4th"/>
    <property type="match status" value="1"/>
</dbReference>
<organism evidence="18 19">
    <name type="scientific">Mortierella alpina</name>
    <name type="common">Oleaginous fungus</name>
    <name type="synonym">Mortierella renispora</name>
    <dbReference type="NCBI Taxonomy" id="64518"/>
    <lineage>
        <taxon>Eukaryota</taxon>
        <taxon>Fungi</taxon>
        <taxon>Fungi incertae sedis</taxon>
        <taxon>Mucoromycota</taxon>
        <taxon>Mortierellomycotina</taxon>
        <taxon>Mortierellomycetes</taxon>
        <taxon>Mortierellales</taxon>
        <taxon>Mortierellaceae</taxon>
        <taxon>Mortierella</taxon>
    </lineage>
</organism>
<feature type="coiled-coil region" evidence="13">
    <location>
        <begin position="2161"/>
        <end position="2191"/>
    </location>
</feature>
<dbReference type="SUPFAM" id="SSF50249">
    <property type="entry name" value="Nucleic acid-binding proteins"/>
    <property type="match status" value="10"/>
</dbReference>
<dbReference type="FunFam" id="2.40.50.140:FF:000148">
    <property type="entry name" value="protein RRP5 homolog isoform X1"/>
    <property type="match status" value="1"/>
</dbReference>
<dbReference type="GO" id="GO:0005524">
    <property type="term" value="F:ATP binding"/>
    <property type="evidence" value="ECO:0007669"/>
    <property type="project" value="UniProtKB-KW"/>
</dbReference>
<dbReference type="InterPro" id="IPR057301">
    <property type="entry name" value="Rrp5_OB_4th"/>
</dbReference>
<gene>
    <name evidence="18" type="ORF">KVV02_001640</name>
</gene>
<dbReference type="InterPro" id="IPR027417">
    <property type="entry name" value="P-loop_NTPase"/>
</dbReference>
<feature type="domain" description="S1 motif" evidence="15">
    <location>
        <begin position="1177"/>
        <end position="1246"/>
    </location>
</feature>
<evidence type="ECO:0000256" key="10">
    <source>
        <dbReference type="ARBA" id="ARBA00023187"/>
    </source>
</evidence>
<feature type="domain" description="S1 motif" evidence="15">
    <location>
        <begin position="212"/>
        <end position="283"/>
    </location>
</feature>
<comment type="subcellular location">
    <subcellularLocation>
        <location evidence="1">Nucleus</location>
        <location evidence="1">Nucleolus</location>
    </subcellularLocation>
</comment>
<dbReference type="FunFam" id="2.40.50.140:FF:000155">
    <property type="entry name" value="rRNA biogenesis protein RRP5"/>
    <property type="match status" value="1"/>
</dbReference>
<feature type="region of interest" description="Disordered" evidence="14">
    <location>
        <begin position="1"/>
        <end position="71"/>
    </location>
</feature>
<comment type="caution">
    <text evidence="18">The sequence shown here is derived from an EMBL/GenBank/DDBJ whole genome shotgun (WGS) entry which is preliminary data.</text>
</comment>
<keyword evidence="4" id="KW-0507">mRNA processing</keyword>
<feature type="domain" description="Helicase ATP-binding" evidence="16">
    <location>
        <begin position="2205"/>
        <end position="2369"/>
    </location>
</feature>
<keyword evidence="9" id="KW-0067">ATP-binding</keyword>
<dbReference type="PROSITE" id="PS51192">
    <property type="entry name" value="HELICASE_ATP_BIND_1"/>
    <property type="match status" value="1"/>
</dbReference>
<dbReference type="FunFam" id="1.20.120.1080:FF:000001">
    <property type="entry name" value="Pre-mRNA-splicing factor ATP-dependent RNA helicase"/>
    <property type="match status" value="1"/>
</dbReference>
<feature type="domain" description="S1 motif" evidence="15">
    <location>
        <begin position="595"/>
        <end position="663"/>
    </location>
</feature>
<dbReference type="FunFam" id="3.40.50.300:FF:000726">
    <property type="entry name" value="Pre-mRNA-splicing factor ATP-dependent RNA helicase"/>
    <property type="match status" value="1"/>
</dbReference>
<dbReference type="FunFam" id="2.40.50.140:FF:000103">
    <property type="entry name" value="protein RRP5 homolog"/>
    <property type="match status" value="3"/>
</dbReference>
<feature type="region of interest" description="Disordered" evidence="14">
    <location>
        <begin position="1341"/>
        <end position="1493"/>
    </location>
</feature>
<dbReference type="Pfam" id="PF04408">
    <property type="entry name" value="WHD_HA2"/>
    <property type="match status" value="1"/>
</dbReference>
<protein>
    <recommendedName>
        <fullName evidence="2">RNA helicase</fullName>
        <ecNumber evidence="2">3.6.4.13</ecNumber>
    </recommendedName>
</protein>
<keyword evidence="3" id="KW-0698">rRNA processing</keyword>
<evidence type="ECO:0000256" key="1">
    <source>
        <dbReference type="ARBA" id="ARBA00004604"/>
    </source>
</evidence>
<dbReference type="PANTHER" id="PTHR23270:SF10">
    <property type="entry name" value="PROTEIN RRP5 HOMOLOG"/>
    <property type="match status" value="1"/>
</dbReference>
<dbReference type="Pfam" id="PF23459">
    <property type="entry name" value="S1_RRP5"/>
    <property type="match status" value="3"/>
</dbReference>
<dbReference type="SMART" id="SM00847">
    <property type="entry name" value="HA2"/>
    <property type="match status" value="1"/>
</dbReference>
<dbReference type="Pfam" id="PF00271">
    <property type="entry name" value="Helicase_C"/>
    <property type="match status" value="1"/>
</dbReference>
<dbReference type="PROSITE" id="PS50126">
    <property type="entry name" value="S1"/>
    <property type="match status" value="11"/>
</dbReference>
<feature type="domain" description="S1 motif" evidence="15">
    <location>
        <begin position="1080"/>
        <end position="1151"/>
    </location>
</feature>
<dbReference type="InterPro" id="IPR002464">
    <property type="entry name" value="DNA/RNA_helicase_DEAH_CS"/>
</dbReference>
<dbReference type="InterPro" id="IPR055430">
    <property type="entry name" value="HAT_Syf1_CNRKL1_C"/>
</dbReference>
<feature type="compositionally biased region" description="Acidic residues" evidence="14">
    <location>
        <begin position="1341"/>
        <end position="1394"/>
    </location>
</feature>
<dbReference type="InterPro" id="IPR045209">
    <property type="entry name" value="Rrp5"/>
</dbReference>
<evidence type="ECO:0000259" key="17">
    <source>
        <dbReference type="PROSITE" id="PS51194"/>
    </source>
</evidence>
<keyword evidence="8" id="KW-0347">Helicase</keyword>
<dbReference type="InterPro" id="IPR007502">
    <property type="entry name" value="Helicase-assoc_dom"/>
</dbReference>
<evidence type="ECO:0000313" key="18">
    <source>
        <dbReference type="EMBL" id="KAG9326461.1"/>
    </source>
</evidence>
<keyword evidence="7" id="KW-0378">Hydrolase</keyword>
<dbReference type="InterPro" id="IPR003029">
    <property type="entry name" value="S1_domain"/>
</dbReference>
<evidence type="ECO:0000256" key="7">
    <source>
        <dbReference type="ARBA" id="ARBA00022801"/>
    </source>
</evidence>
<feature type="domain" description="Helicase C-terminal" evidence="17">
    <location>
        <begin position="2394"/>
        <end position="2567"/>
    </location>
</feature>
<evidence type="ECO:0000256" key="14">
    <source>
        <dbReference type="SAM" id="MobiDB-lite"/>
    </source>
</evidence>
<dbReference type="CDD" id="cd18791">
    <property type="entry name" value="SF2_C_RHA"/>
    <property type="match status" value="1"/>
</dbReference>
<evidence type="ECO:0000256" key="4">
    <source>
        <dbReference type="ARBA" id="ARBA00022664"/>
    </source>
</evidence>
<dbReference type="InterPro" id="IPR014001">
    <property type="entry name" value="Helicase_ATP-bd"/>
</dbReference>
<dbReference type="GO" id="GO:0016787">
    <property type="term" value="F:hydrolase activity"/>
    <property type="evidence" value="ECO:0007669"/>
    <property type="project" value="UniProtKB-KW"/>
</dbReference>
<dbReference type="Gene3D" id="1.20.120.1080">
    <property type="match status" value="1"/>
</dbReference>
<dbReference type="PROSITE" id="PS51194">
    <property type="entry name" value="HELICASE_CTER"/>
    <property type="match status" value="1"/>
</dbReference>
<feature type="domain" description="S1 motif" evidence="15">
    <location>
        <begin position="410"/>
        <end position="484"/>
    </location>
</feature>